<evidence type="ECO:0000313" key="8">
    <source>
        <dbReference type="Proteomes" id="UP001203665"/>
    </source>
</evidence>
<evidence type="ECO:0000256" key="3">
    <source>
        <dbReference type="ARBA" id="ARBA00023002"/>
    </source>
</evidence>
<protein>
    <submittedName>
        <fullName evidence="7">NtaA/DmoA family FMN-dependent monooxygenase</fullName>
        <ecNumber evidence="7">1.14.-.-</ecNumber>
    </submittedName>
</protein>
<gene>
    <name evidence="7" type="ORF">NDM98_19810</name>
</gene>
<dbReference type="GO" id="GO:0004497">
    <property type="term" value="F:monooxygenase activity"/>
    <property type="evidence" value="ECO:0007669"/>
    <property type="project" value="UniProtKB-KW"/>
</dbReference>
<dbReference type="InterPro" id="IPR051260">
    <property type="entry name" value="Diverse_substr_monoxygenases"/>
</dbReference>
<evidence type="ECO:0000256" key="2">
    <source>
        <dbReference type="ARBA" id="ARBA00022643"/>
    </source>
</evidence>
<feature type="domain" description="Luciferase-like" evidence="6">
    <location>
        <begin position="23"/>
        <end position="321"/>
    </location>
</feature>
<keyword evidence="2" id="KW-0288">FMN</keyword>
<organism evidence="7 8">
    <name type="scientific">Alkalicoccobacillus plakortidis</name>
    <dbReference type="NCBI Taxonomy" id="444060"/>
    <lineage>
        <taxon>Bacteria</taxon>
        <taxon>Bacillati</taxon>
        <taxon>Bacillota</taxon>
        <taxon>Bacilli</taxon>
        <taxon>Bacillales</taxon>
        <taxon>Bacillaceae</taxon>
        <taxon>Alkalicoccobacillus</taxon>
    </lineage>
</organism>
<evidence type="ECO:0000256" key="5">
    <source>
        <dbReference type="ARBA" id="ARBA00033748"/>
    </source>
</evidence>
<keyword evidence="4 7" id="KW-0503">Monooxygenase</keyword>
<dbReference type="SUPFAM" id="SSF51679">
    <property type="entry name" value="Bacterial luciferase-like"/>
    <property type="match status" value="1"/>
</dbReference>
<dbReference type="CDD" id="cd01095">
    <property type="entry name" value="Nitrilotriacetate_monoxgenase"/>
    <property type="match status" value="1"/>
</dbReference>
<accession>A0ABT0XNR3</accession>
<dbReference type="RefSeq" id="WP_251611273.1">
    <property type="nucleotide sequence ID" value="NZ_JAMQJY010000004.1"/>
</dbReference>
<comment type="caution">
    <text evidence="7">The sequence shown here is derived from an EMBL/GenBank/DDBJ whole genome shotgun (WGS) entry which is preliminary data.</text>
</comment>
<keyword evidence="3 7" id="KW-0560">Oxidoreductase</keyword>
<dbReference type="Gene3D" id="3.20.20.30">
    <property type="entry name" value="Luciferase-like domain"/>
    <property type="match status" value="1"/>
</dbReference>
<dbReference type="EMBL" id="JAMQJY010000004">
    <property type="protein sequence ID" value="MCM2677467.1"/>
    <property type="molecule type" value="Genomic_DNA"/>
</dbReference>
<dbReference type="Pfam" id="PF00296">
    <property type="entry name" value="Bac_luciferase"/>
    <property type="match status" value="1"/>
</dbReference>
<proteinExistence type="inferred from homology"/>
<dbReference type="InterPro" id="IPR011251">
    <property type="entry name" value="Luciferase-like_dom"/>
</dbReference>
<evidence type="ECO:0000256" key="4">
    <source>
        <dbReference type="ARBA" id="ARBA00023033"/>
    </source>
</evidence>
<name>A0ABT0XNR3_9BACI</name>
<dbReference type="PIRSF" id="PIRSF000337">
    <property type="entry name" value="NTA_MOA"/>
    <property type="match status" value="1"/>
</dbReference>
<dbReference type="EC" id="1.14.-.-" evidence="7"/>
<dbReference type="PANTHER" id="PTHR30011:SF16">
    <property type="entry name" value="C2H2 FINGER DOMAIN TRANSCRIPTION FACTOR (EUROFUNG)-RELATED"/>
    <property type="match status" value="1"/>
</dbReference>
<dbReference type="NCBIfam" id="TIGR03860">
    <property type="entry name" value="FMN_nitrolo"/>
    <property type="match status" value="1"/>
</dbReference>
<keyword evidence="1" id="KW-0285">Flavoprotein</keyword>
<evidence type="ECO:0000259" key="6">
    <source>
        <dbReference type="Pfam" id="PF00296"/>
    </source>
</evidence>
<sequence>MRERKLKLIGNIDGVGWSHTGWKHHDMPSNASESINHYVEKAKQLENGKFDAIFLADVSHIGPGMIPHYLSMFEGISILSALSMVTKSIGLIATIATSYADPFTVARQVASLDKISNGRAGWNAITSNPGGLANYSRSHLSKSDLYPMKKEFLEIVEGLWDSYEDDAFIRDKESGIFYDPRKMHPLYYKGKYFSVDGPLNVSRSRQGRPVIFQAGTSSDFMDIAAKHAEGIMAPGDHFDYLKGYTAELKRRVQDQGRSPDDFLMMPAQNPIVGETEKEALEKLKEIESFMPIGHRLPRPQFIGSAENVAEQIEHWYREGIMDIMLIRQNGPSGFEDFIKLVVPILQDRGIVRTDYNDDQPTLRGNLELPYPESMYTKSVRL</sequence>
<evidence type="ECO:0000256" key="1">
    <source>
        <dbReference type="ARBA" id="ARBA00022630"/>
    </source>
</evidence>
<dbReference type="Proteomes" id="UP001203665">
    <property type="component" value="Unassembled WGS sequence"/>
</dbReference>
<keyword evidence="8" id="KW-1185">Reference proteome</keyword>
<evidence type="ECO:0000313" key="7">
    <source>
        <dbReference type="EMBL" id="MCM2677467.1"/>
    </source>
</evidence>
<comment type="similarity">
    <text evidence="5">Belongs to the NtaA/SnaA/DszA monooxygenase family.</text>
</comment>
<reference evidence="7" key="1">
    <citation type="submission" date="2022-06" db="EMBL/GenBank/DDBJ databases">
        <title>Alkalicoccobacillus porphyridii sp. nov., isolated from a marine red alga, Porphyridium purpureum and reclassification of Shouchella plakortidis and Shouchella gibsonii as Alkalicoccobacillus plakortidis comb. nov. and Alkalicoccobacillus gibsonii comb. nov.</title>
        <authorList>
            <person name="Kim K.H."/>
            <person name="Lee J.K."/>
            <person name="Han D.M."/>
            <person name="Baek J.H."/>
            <person name="Jeon C.O."/>
        </authorList>
    </citation>
    <scope>NUCLEOTIDE SEQUENCE</scope>
    <source>
        <strain evidence="7">DSM 19153</strain>
    </source>
</reference>
<dbReference type="PANTHER" id="PTHR30011">
    <property type="entry name" value="ALKANESULFONATE MONOOXYGENASE-RELATED"/>
    <property type="match status" value="1"/>
</dbReference>
<dbReference type="InterPro" id="IPR016215">
    <property type="entry name" value="NTA_MOA"/>
</dbReference>
<dbReference type="InterPro" id="IPR036661">
    <property type="entry name" value="Luciferase-like_sf"/>
</dbReference>